<reference evidence="2 3" key="1">
    <citation type="submission" date="2024-03" db="EMBL/GenBank/DDBJ databases">
        <title>Rhodococcus navarretei sp. nov. and Pseudarthrobacter quantumdoti sp. nov., two new species with the ability to biosynthesize Quantum Dots isolated from soil samples at Union Glacier, Antarctica.</title>
        <authorList>
            <person name="Vargas M."/>
        </authorList>
    </citation>
    <scope>NUCLEOTIDE SEQUENCE [LARGE SCALE GENOMIC DNA]</scope>
    <source>
        <strain evidence="2 3">RC-2-3</strain>
    </source>
</reference>
<feature type="transmembrane region" description="Helical" evidence="1">
    <location>
        <begin position="21"/>
        <end position="39"/>
    </location>
</feature>
<gene>
    <name evidence="2" type="ORF">WHH00_14030</name>
</gene>
<accession>A0ABZ2R4C8</accession>
<feature type="transmembrane region" description="Helical" evidence="1">
    <location>
        <begin position="301"/>
        <end position="322"/>
    </location>
</feature>
<keyword evidence="1" id="KW-1133">Transmembrane helix</keyword>
<dbReference type="Proteomes" id="UP001623384">
    <property type="component" value="Chromosome"/>
</dbReference>
<feature type="transmembrane region" description="Helical" evidence="1">
    <location>
        <begin position="243"/>
        <end position="262"/>
    </location>
</feature>
<organism evidence="2 3">
    <name type="scientific">Pseudarthrobacter quantipunctorum</name>
    <dbReference type="NCBI Taxonomy" id="3128980"/>
    <lineage>
        <taxon>Bacteria</taxon>
        <taxon>Bacillati</taxon>
        <taxon>Actinomycetota</taxon>
        <taxon>Actinomycetes</taxon>
        <taxon>Micrococcales</taxon>
        <taxon>Micrococcaceae</taxon>
        <taxon>Pseudarthrobacter</taxon>
    </lineage>
</organism>
<keyword evidence="1" id="KW-0812">Transmembrane</keyword>
<feature type="transmembrane region" description="Helical" evidence="1">
    <location>
        <begin position="117"/>
        <end position="145"/>
    </location>
</feature>
<feature type="transmembrane region" description="Helical" evidence="1">
    <location>
        <begin position="350"/>
        <end position="372"/>
    </location>
</feature>
<evidence type="ECO:0000256" key="1">
    <source>
        <dbReference type="SAM" id="Phobius"/>
    </source>
</evidence>
<feature type="transmembrane region" description="Helical" evidence="1">
    <location>
        <begin position="75"/>
        <end position="97"/>
    </location>
</feature>
<feature type="transmembrane region" description="Helical" evidence="1">
    <location>
        <begin position="436"/>
        <end position="460"/>
    </location>
</feature>
<evidence type="ECO:0000313" key="2">
    <source>
        <dbReference type="EMBL" id="WXK92192.1"/>
    </source>
</evidence>
<feature type="transmembrane region" description="Helical" evidence="1">
    <location>
        <begin position="401"/>
        <end position="424"/>
    </location>
</feature>
<protein>
    <submittedName>
        <fullName evidence="2">Polyketide antibiotic transporter</fullName>
    </submittedName>
</protein>
<dbReference type="EMBL" id="CP148033">
    <property type="protein sequence ID" value="WXK92192.1"/>
    <property type="molecule type" value="Genomic_DNA"/>
</dbReference>
<keyword evidence="3" id="KW-1185">Reference proteome</keyword>
<keyword evidence="1" id="KW-0472">Membrane</keyword>
<evidence type="ECO:0000313" key="3">
    <source>
        <dbReference type="Proteomes" id="UP001623384"/>
    </source>
</evidence>
<feature type="transmembrane region" description="Helical" evidence="1">
    <location>
        <begin position="157"/>
        <end position="180"/>
    </location>
</feature>
<dbReference type="RefSeq" id="WP_406633687.1">
    <property type="nucleotide sequence ID" value="NZ_CP148033.1"/>
</dbReference>
<feature type="transmembrane region" description="Helical" evidence="1">
    <location>
        <begin position="467"/>
        <end position="492"/>
    </location>
</feature>
<sequence>MSGVLRLVLFQARRDRVALPVWILGITLLSFATSAAVATQFGDEAGQAAILRLAAANPAFLFLRGLPDGTGTGAVVFFQGFAFTAVLAGLMSTFLVVRHTRTDEELGRAELLGAVPIPRAASLAATLLLGTAANLVLAVSAAGAFMGAGLPGTGSAAAGAAVGSVGIFFVALAAVTAQALPSGRSANGAAAGLVGGAYLVRGIGDALGTPAADLLHVTSAWPSLLSPIGWGQRTRPFSSPDPAWLLVPLAAAAVLGVVAVTVRRRRDVGASLLPERVGKERAGVGGTSFVGLAWRLQRSTVAGWCIAAAALGAVAGALGPAVTETVSSLGPVKAMIERLVPGGQAGLIDVFVTALLGVAGVFAAAAGIQAVLRMRAEEAEGRAELLLSAPKSRLRWLGANLAVAAFSAAAVSTTAGAAAAVGLAASGTSDGPAWSLVPAALAHVPAALVFLAAAAVAFAVAPRLSILAGWGILAAGIILGEFGELFGLPVWLQDASPFRHSSAMPVESFDQAGAAGLLLVAGAGAALAAYALRRRDLTA</sequence>
<name>A0ABZ2R4C8_9MICC</name>
<proteinExistence type="predicted"/>
<feature type="transmembrane region" description="Helical" evidence="1">
    <location>
        <begin position="512"/>
        <end position="532"/>
    </location>
</feature>